<comment type="subcellular location">
    <subcellularLocation>
        <location evidence="11">Cell membrane</location>
    </subcellularLocation>
    <subcellularLocation>
        <location evidence="1">Membrane</location>
        <topology evidence="1">Multi-pass membrane protein</topology>
    </subcellularLocation>
</comment>
<dbReference type="PANTHER" id="PTHR43079:SF1">
    <property type="entry name" value="CADMIUM_ZINC-TRANSPORTING ATPASE HMA1, CHLOROPLASTIC-RELATED"/>
    <property type="match status" value="1"/>
</dbReference>
<evidence type="ECO:0000256" key="11">
    <source>
        <dbReference type="RuleBase" id="RU362081"/>
    </source>
</evidence>
<evidence type="ECO:0000256" key="5">
    <source>
        <dbReference type="ARBA" id="ARBA00022741"/>
    </source>
</evidence>
<dbReference type="Pfam" id="PF00702">
    <property type="entry name" value="Hydrolase"/>
    <property type="match status" value="1"/>
</dbReference>
<feature type="transmembrane region" description="Helical" evidence="11">
    <location>
        <begin position="58"/>
        <end position="81"/>
    </location>
</feature>
<keyword evidence="11" id="KW-1003">Cell membrane</keyword>
<evidence type="ECO:0000259" key="12">
    <source>
        <dbReference type="Pfam" id="PF00122"/>
    </source>
</evidence>
<feature type="domain" description="P-type ATPase A" evidence="12">
    <location>
        <begin position="148"/>
        <end position="247"/>
    </location>
</feature>
<evidence type="ECO:0000256" key="9">
    <source>
        <dbReference type="ARBA" id="ARBA00022989"/>
    </source>
</evidence>
<gene>
    <name evidence="13" type="ORF">OC680_00595</name>
</gene>
<feature type="transmembrane region" description="Helical" evidence="11">
    <location>
        <begin position="268"/>
        <end position="287"/>
    </location>
</feature>
<evidence type="ECO:0000256" key="2">
    <source>
        <dbReference type="ARBA" id="ARBA00006024"/>
    </source>
</evidence>
<dbReference type="InterPro" id="IPR023214">
    <property type="entry name" value="HAD_sf"/>
</dbReference>
<evidence type="ECO:0000256" key="3">
    <source>
        <dbReference type="ARBA" id="ARBA00022692"/>
    </source>
</evidence>
<feature type="transmembrane region" description="Helical" evidence="11">
    <location>
        <begin position="26"/>
        <end position="46"/>
    </location>
</feature>
<organism evidence="13 14">
    <name type="scientific">Candidatus Phytoplasma melaleucae</name>
    <dbReference type="NCBI Taxonomy" id="2982630"/>
    <lineage>
        <taxon>Bacteria</taxon>
        <taxon>Bacillati</taxon>
        <taxon>Mycoplasmatota</taxon>
        <taxon>Mollicutes</taxon>
        <taxon>Acholeplasmatales</taxon>
        <taxon>Acholeplasmataceae</taxon>
        <taxon>Candidatus Phytoplasma</taxon>
    </lineage>
</organism>
<feature type="transmembrane region" description="Helical" evidence="11">
    <location>
        <begin position="618"/>
        <end position="636"/>
    </location>
</feature>
<dbReference type="Proteomes" id="UP001172036">
    <property type="component" value="Unassembled WGS sequence"/>
</dbReference>
<dbReference type="Gene3D" id="2.70.150.10">
    <property type="entry name" value="Calcium-transporting ATPase, cytoplasmic transduction domain A"/>
    <property type="match status" value="1"/>
</dbReference>
<dbReference type="PANTHER" id="PTHR43079">
    <property type="entry name" value="PROBABLE CADMIUM/ZINC-TRANSPORTING ATPASE HMA1"/>
    <property type="match status" value="1"/>
</dbReference>
<dbReference type="SUPFAM" id="SSF56784">
    <property type="entry name" value="HAD-like"/>
    <property type="match status" value="1"/>
</dbReference>
<comment type="similarity">
    <text evidence="2 11">Belongs to the cation transport ATPase (P-type) (TC 3.A.3) family. Type IB subfamily.</text>
</comment>
<keyword evidence="9 11" id="KW-1133">Transmembrane helix</keyword>
<dbReference type="Gene3D" id="3.40.50.1000">
    <property type="entry name" value="HAD superfamily/HAD-like"/>
    <property type="match status" value="1"/>
</dbReference>
<dbReference type="EMBL" id="JAOSID010000002">
    <property type="protein sequence ID" value="MDO8167982.1"/>
    <property type="molecule type" value="Genomic_DNA"/>
</dbReference>
<keyword evidence="10 11" id="KW-0472">Membrane</keyword>
<dbReference type="InterPro" id="IPR059000">
    <property type="entry name" value="ATPase_P-type_domA"/>
</dbReference>
<dbReference type="SUPFAM" id="SSF81653">
    <property type="entry name" value="Calcium ATPase, transduction domain A"/>
    <property type="match status" value="1"/>
</dbReference>
<dbReference type="InterPro" id="IPR051949">
    <property type="entry name" value="Cation_Transport_ATPase"/>
</dbReference>
<proteinExistence type="inferred from homology"/>
<keyword evidence="4 11" id="KW-0479">Metal-binding</keyword>
<evidence type="ECO:0000256" key="4">
    <source>
        <dbReference type="ARBA" id="ARBA00022723"/>
    </source>
</evidence>
<evidence type="ECO:0000313" key="13">
    <source>
        <dbReference type="EMBL" id="MDO8167982.1"/>
    </source>
</evidence>
<keyword evidence="14" id="KW-1185">Reference proteome</keyword>
<keyword evidence="6 11" id="KW-0067">ATP-binding</keyword>
<dbReference type="InterPro" id="IPR023299">
    <property type="entry name" value="ATPase_P-typ_cyto_dom_N"/>
</dbReference>
<evidence type="ECO:0000313" key="14">
    <source>
        <dbReference type="Proteomes" id="UP001172036"/>
    </source>
</evidence>
<protein>
    <submittedName>
        <fullName evidence="13">Heavy metal translocating P-type ATPase</fullName>
    </submittedName>
</protein>
<evidence type="ECO:0000256" key="8">
    <source>
        <dbReference type="ARBA" id="ARBA00022967"/>
    </source>
</evidence>
<comment type="caution">
    <text evidence="13">The sequence shown here is derived from an EMBL/GenBank/DDBJ whole genome shotgun (WGS) entry which is preliminary data.</text>
</comment>
<evidence type="ECO:0000256" key="7">
    <source>
        <dbReference type="ARBA" id="ARBA00022842"/>
    </source>
</evidence>
<reference evidence="13 14" key="1">
    <citation type="journal article" date="2023" name="Int. J. Syst. Evol. Microbiol.">
        <title>The observation of taxonomic boundaries for the 16SrII and 16SrXXV phytoplasmas using genome-based delimitation.</title>
        <authorList>
            <person name="Rodrigues Jardim B."/>
            <person name="Tran-Nguyen L.T.T."/>
            <person name="Gambley C."/>
            <person name="Al-Sadi A.M."/>
            <person name="Al-Subhi A.M."/>
            <person name="Foissac X."/>
            <person name="Salar P."/>
            <person name="Cai H."/>
            <person name="Yang J.Y."/>
            <person name="Davis R."/>
            <person name="Jones L."/>
            <person name="Rodoni B."/>
            <person name="Constable F.E."/>
        </authorList>
    </citation>
    <scope>NUCLEOTIDE SEQUENCE [LARGE SCALE GENOMIC DNA]</scope>
    <source>
        <strain evidence="13">BAWM-155c</strain>
    </source>
</reference>
<keyword evidence="5 11" id="KW-0547">Nucleotide-binding</keyword>
<dbReference type="InterPro" id="IPR018303">
    <property type="entry name" value="ATPase_P-typ_P_site"/>
</dbReference>
<feature type="transmembrane region" description="Helical" evidence="11">
    <location>
        <begin position="307"/>
        <end position="333"/>
    </location>
</feature>
<dbReference type="InterPro" id="IPR027256">
    <property type="entry name" value="P-typ_ATPase_IB"/>
</dbReference>
<dbReference type="InterPro" id="IPR008250">
    <property type="entry name" value="ATPase_P-typ_transduc_dom_A_sf"/>
</dbReference>
<dbReference type="Gene3D" id="3.40.1110.10">
    <property type="entry name" value="Calcium-transporting ATPase, cytoplasmic domain N"/>
    <property type="match status" value="1"/>
</dbReference>
<keyword evidence="8" id="KW-1278">Translocase</keyword>
<dbReference type="SFLD" id="SFLDG00002">
    <property type="entry name" value="C1.7:_P-type_atpase_like"/>
    <property type="match status" value="1"/>
</dbReference>
<dbReference type="InterPro" id="IPR001757">
    <property type="entry name" value="P_typ_ATPase"/>
</dbReference>
<evidence type="ECO:0000256" key="10">
    <source>
        <dbReference type="ARBA" id="ARBA00023136"/>
    </source>
</evidence>
<feature type="transmembrane region" description="Helical" evidence="11">
    <location>
        <begin position="117"/>
        <end position="134"/>
    </location>
</feature>
<dbReference type="SFLD" id="SFLDS00003">
    <property type="entry name" value="Haloacid_Dehalogenase"/>
    <property type="match status" value="1"/>
</dbReference>
<dbReference type="PROSITE" id="PS00154">
    <property type="entry name" value="ATPASE_E1_E2"/>
    <property type="match status" value="1"/>
</dbReference>
<dbReference type="InterPro" id="IPR036412">
    <property type="entry name" value="HAD-like_sf"/>
</dbReference>
<dbReference type="SFLD" id="SFLDF00027">
    <property type="entry name" value="p-type_atpase"/>
    <property type="match status" value="1"/>
</dbReference>
<dbReference type="Pfam" id="PF00122">
    <property type="entry name" value="E1-E2_ATPase"/>
    <property type="match status" value="1"/>
</dbReference>
<dbReference type="SUPFAM" id="SSF81665">
    <property type="entry name" value="Calcium ATPase, transmembrane domain M"/>
    <property type="match status" value="1"/>
</dbReference>
<evidence type="ECO:0000256" key="6">
    <source>
        <dbReference type="ARBA" id="ARBA00022840"/>
    </source>
</evidence>
<keyword evidence="7" id="KW-0460">Magnesium</keyword>
<dbReference type="NCBIfam" id="TIGR01494">
    <property type="entry name" value="ATPase_P-type"/>
    <property type="match status" value="2"/>
</dbReference>
<dbReference type="NCBIfam" id="TIGR01525">
    <property type="entry name" value="ATPase-IB_hvy"/>
    <property type="match status" value="1"/>
</dbReference>
<dbReference type="PRINTS" id="PR00119">
    <property type="entry name" value="CATATPASE"/>
</dbReference>
<feature type="transmembrane region" description="Helical" evidence="11">
    <location>
        <begin position="642"/>
        <end position="660"/>
    </location>
</feature>
<dbReference type="InterPro" id="IPR023298">
    <property type="entry name" value="ATPase_P-typ_TM_dom_sf"/>
</dbReference>
<accession>A0ABT9DCZ9</accession>
<sequence>MINNNKNDQNFLNCCRNLDKSNRRCLFFFVLGLCFYFFIFIPISVFKLFEFDKKKELFFNRGITLVILVFIGYKVILEGFIDTYQLTKKNKKFTPNVHVLMTLGAFGAVFLENFNEAIFLIIIFAIANFLEEYIERKSQSEIKNLLKIAPTQARLLQTNGDFQLIEVEQLKIGDKVVVLGGDKIPSDGIVVSGSSFVDESSITGESIPVDKKVGDKVFGSNINRHNTLIIEITATSQQNIFHRIIELSYNIKKNISKKATLIKRIEPLYVKIVIFVSILFVLISQLINLVNGVVYFRFNDVFYKSIVFLTVASPCALAVADVPATFTAISYLAKNGILLKSGNSLSHLAHIDAIVFDKTGTLTSGRPLVKEVYFYSKISNEQKLEYLKILYQMEQKSNHPLAFTIKKYLKNRFSVISELDVNDFYVNNLIGIGIEATYNNDNYRIAKYSIFKNHLSEIIPEEMVEKAGKFLENGYTVLCFSCNNQIVIVMAILDVLRLEAQETINYFSQKKIKTIMLTGDNQKTAYAVSKYLNIDYIFSECLPEEKSLKIKEMKENYPIIAMVGDGINDAPALASADVGIAMQEGTDFTIDIADIILIKNNLKRIILAHKVALKLNKIIWQNIIFAILIITILSLANFVTSIFLPWAVFLHEISTILVLFNSLRIFQIKD</sequence>
<name>A0ABT9DCZ9_9MOLU</name>
<dbReference type="InterPro" id="IPR044492">
    <property type="entry name" value="P_typ_ATPase_HD_dom"/>
</dbReference>
<dbReference type="RefSeq" id="WP_304515186.1">
    <property type="nucleotide sequence ID" value="NZ_JAOSID010000002.1"/>
</dbReference>
<evidence type="ECO:0000256" key="1">
    <source>
        <dbReference type="ARBA" id="ARBA00004141"/>
    </source>
</evidence>
<keyword evidence="3 11" id="KW-0812">Transmembrane</keyword>
<feature type="transmembrane region" description="Helical" evidence="11">
    <location>
        <begin position="93"/>
        <end position="111"/>
    </location>
</feature>